<evidence type="ECO:0000313" key="7">
    <source>
        <dbReference type="EMBL" id="NDV36238.1"/>
    </source>
</evidence>
<evidence type="ECO:0000256" key="2">
    <source>
        <dbReference type="ARBA" id="ARBA00022603"/>
    </source>
</evidence>
<dbReference type="GO" id="GO:0070901">
    <property type="term" value="P:mitochondrial tRNA methylation"/>
    <property type="evidence" value="ECO:0007669"/>
    <property type="project" value="TreeGrafter"/>
</dbReference>
<evidence type="ECO:0000256" key="4">
    <source>
        <dbReference type="ARBA" id="ARBA00022691"/>
    </source>
</evidence>
<dbReference type="AlphaFoldDB" id="A0A6B2LHN2"/>
<dbReference type="EMBL" id="GIBP01007269">
    <property type="protein sequence ID" value="NDV36238.1"/>
    <property type="molecule type" value="Transcribed_RNA"/>
</dbReference>
<organism evidence="7">
    <name type="scientific">Arcella intermedia</name>
    <dbReference type="NCBI Taxonomy" id="1963864"/>
    <lineage>
        <taxon>Eukaryota</taxon>
        <taxon>Amoebozoa</taxon>
        <taxon>Tubulinea</taxon>
        <taxon>Elardia</taxon>
        <taxon>Arcellinida</taxon>
        <taxon>Sphaerothecina</taxon>
        <taxon>Arcellidae</taxon>
        <taxon>Arcella</taxon>
    </lineage>
</organism>
<dbReference type="PANTHER" id="PTHR23245">
    <property type="entry name" value="TRNA METHYLTRANSFERASE"/>
    <property type="match status" value="1"/>
</dbReference>
<evidence type="ECO:0000256" key="5">
    <source>
        <dbReference type="ARBA" id="ARBA00022694"/>
    </source>
</evidence>
<keyword evidence="2" id="KW-0489">Methyltransferase</keyword>
<dbReference type="GO" id="GO:0008175">
    <property type="term" value="F:tRNA methyltransferase activity"/>
    <property type="evidence" value="ECO:0007669"/>
    <property type="project" value="TreeGrafter"/>
</dbReference>
<sequence>MPMELIAGEDNTMVTLTESGCTFRFDFKNVFWNSRLENEHRRLISLCKPGEIICDVFAGVGPFAVPLARKGSIVYANDLNEHCYNALLENAKANLTSRKISNLKAYCLDGREFLQTAVNEICCTQKKAINHIFMNLPKTAFEFLDVLIGLFPEDIDTLPIIHCYCFANGPDHKQDATQKVHSILKFQVDPLQLYQVRVTSADCIEYCATFRLPKEIAYKAK</sequence>
<dbReference type="Gene3D" id="3.40.50.150">
    <property type="entry name" value="Vaccinia Virus protein VP39"/>
    <property type="match status" value="1"/>
</dbReference>
<evidence type="ECO:0000256" key="3">
    <source>
        <dbReference type="ARBA" id="ARBA00022679"/>
    </source>
</evidence>
<proteinExistence type="predicted"/>
<dbReference type="InterPro" id="IPR029063">
    <property type="entry name" value="SAM-dependent_MTases_sf"/>
</dbReference>
<dbReference type="SUPFAM" id="SSF53335">
    <property type="entry name" value="S-adenosyl-L-methionine-dependent methyltransferases"/>
    <property type="match status" value="1"/>
</dbReference>
<dbReference type="CDD" id="cd02440">
    <property type="entry name" value="AdoMet_MTases"/>
    <property type="match status" value="1"/>
</dbReference>
<dbReference type="PANTHER" id="PTHR23245:SF36">
    <property type="entry name" value="TRNA (GUANINE(37)-N1)-METHYLTRANSFERASE"/>
    <property type="match status" value="1"/>
</dbReference>
<dbReference type="GO" id="GO:0005759">
    <property type="term" value="C:mitochondrial matrix"/>
    <property type="evidence" value="ECO:0007669"/>
    <property type="project" value="TreeGrafter"/>
</dbReference>
<protein>
    <recommendedName>
        <fullName evidence="6">SAM-dependent methyltransferase TRM5/TYW2-type domain-containing protein</fullName>
    </recommendedName>
</protein>
<dbReference type="Pfam" id="PF02475">
    <property type="entry name" value="TRM5-TYW2_MTfase"/>
    <property type="match status" value="1"/>
</dbReference>
<dbReference type="PROSITE" id="PS51684">
    <property type="entry name" value="SAM_MT_TRM5_TYW2"/>
    <property type="match status" value="1"/>
</dbReference>
<evidence type="ECO:0000256" key="1">
    <source>
        <dbReference type="ARBA" id="ARBA00022490"/>
    </source>
</evidence>
<keyword evidence="4" id="KW-0949">S-adenosyl-L-methionine</keyword>
<reference evidence="7" key="1">
    <citation type="journal article" date="2020" name="J. Eukaryot. Microbiol.">
        <title>De novo Sequencing, Assembly and Annotation of the Transcriptome for the Free-Living Testate Amoeba Arcella intermedia.</title>
        <authorList>
            <person name="Ribeiro G.M."/>
            <person name="Porfirio-Sousa A.L."/>
            <person name="Maurer-Alcala X.X."/>
            <person name="Katz L.A."/>
            <person name="Lahr D.J.G."/>
        </authorList>
    </citation>
    <scope>NUCLEOTIDE SEQUENCE</scope>
</reference>
<dbReference type="GO" id="GO:0002939">
    <property type="term" value="P:tRNA N1-guanine methylation"/>
    <property type="evidence" value="ECO:0007669"/>
    <property type="project" value="TreeGrafter"/>
</dbReference>
<dbReference type="InterPro" id="IPR030382">
    <property type="entry name" value="MeTrfase_TRM5/TYW2"/>
</dbReference>
<keyword evidence="5" id="KW-0819">tRNA processing</keyword>
<keyword evidence="1" id="KW-0963">Cytoplasm</keyword>
<feature type="domain" description="SAM-dependent methyltransferase TRM5/TYW2-type" evidence="6">
    <location>
        <begin position="1"/>
        <end position="214"/>
    </location>
</feature>
<accession>A0A6B2LHN2</accession>
<keyword evidence="3" id="KW-0808">Transferase</keyword>
<evidence type="ECO:0000259" key="6">
    <source>
        <dbReference type="PROSITE" id="PS51684"/>
    </source>
</evidence>
<name>A0A6B2LHN2_9EUKA</name>
<dbReference type="InterPro" id="IPR056743">
    <property type="entry name" value="TRM5-TYW2-like_MTfase"/>
</dbReference>